<evidence type="ECO:0000313" key="3">
    <source>
        <dbReference type="Proteomes" id="UP000257139"/>
    </source>
</evidence>
<protein>
    <submittedName>
        <fullName evidence="2">Uncharacterized protein</fullName>
    </submittedName>
</protein>
<organism evidence="2 3">
    <name type="scientific">Cupriavidus taiwanensis</name>
    <dbReference type="NCBI Taxonomy" id="164546"/>
    <lineage>
        <taxon>Bacteria</taxon>
        <taxon>Pseudomonadati</taxon>
        <taxon>Pseudomonadota</taxon>
        <taxon>Betaproteobacteria</taxon>
        <taxon>Burkholderiales</taxon>
        <taxon>Burkholderiaceae</taxon>
        <taxon>Cupriavidus</taxon>
    </lineage>
</organism>
<comment type="caution">
    <text evidence="2">The sequence shown here is derived from an EMBL/GenBank/DDBJ whole genome shotgun (WGS) entry which is preliminary data.</text>
</comment>
<feature type="region of interest" description="Disordered" evidence="1">
    <location>
        <begin position="1"/>
        <end position="40"/>
    </location>
</feature>
<feature type="compositionally biased region" description="Basic and acidic residues" evidence="1">
    <location>
        <begin position="15"/>
        <end position="29"/>
    </location>
</feature>
<feature type="compositionally biased region" description="Low complexity" evidence="1">
    <location>
        <begin position="30"/>
        <end position="40"/>
    </location>
</feature>
<feature type="compositionally biased region" description="Gly residues" evidence="1">
    <location>
        <begin position="1"/>
        <end position="10"/>
    </location>
</feature>
<dbReference type="RefSeq" id="WP_025583432.1">
    <property type="nucleotide sequence ID" value="NZ_LT976871.1"/>
</dbReference>
<name>A0A7Z7J5K3_9BURK</name>
<gene>
    <name evidence="2" type="ORF">CBM2594_A40162</name>
</gene>
<dbReference type="AlphaFoldDB" id="A0A7Z7J5K3"/>
<dbReference type="Proteomes" id="UP000257139">
    <property type="component" value="Chromosome CBM2594_a"/>
</dbReference>
<evidence type="ECO:0000313" key="2">
    <source>
        <dbReference type="EMBL" id="SPC08839.1"/>
    </source>
</evidence>
<reference evidence="2 3" key="1">
    <citation type="submission" date="2018-01" db="EMBL/GenBank/DDBJ databases">
        <authorList>
            <person name="Clerissi C."/>
        </authorList>
    </citation>
    <scope>NUCLEOTIDE SEQUENCE [LARGE SCALE GENOMIC DNA]</scope>
    <source>
        <strain evidence="2">Cupriavidus taiwanensis STM 6021</strain>
    </source>
</reference>
<proteinExistence type="predicted"/>
<dbReference type="EMBL" id="OGUU01000008">
    <property type="protein sequence ID" value="SPC08839.1"/>
    <property type="molecule type" value="Genomic_DNA"/>
</dbReference>
<evidence type="ECO:0000256" key="1">
    <source>
        <dbReference type="SAM" id="MobiDB-lite"/>
    </source>
</evidence>
<accession>A0A7Z7J5K3</accession>
<sequence>MVSGLAGGAQQGAQKSREILAETVNDKGCRPGAPGRGDAAAAWRWRRDVHAVPVEWIGIHSGNGTAARRAGAGLASAPGCACAM</sequence>